<dbReference type="InterPro" id="IPR001173">
    <property type="entry name" value="Glyco_trans_2-like"/>
</dbReference>
<dbReference type="Gene3D" id="3.90.550.10">
    <property type="entry name" value="Spore Coat Polysaccharide Biosynthesis Protein SpsA, Chain A"/>
    <property type="match status" value="2"/>
</dbReference>
<dbReference type="Pfam" id="PF00535">
    <property type="entry name" value="Glycos_transf_2"/>
    <property type="match status" value="1"/>
</dbReference>
<dbReference type="InterPro" id="IPR005835">
    <property type="entry name" value="NTP_transferase_dom"/>
</dbReference>
<sequence>MEKIEIGVIAAAGKGTRAYPRTTFIPKPLFEFQGKTILERNVELMQNTFRVKRIYILVGHLKEMVISEIEKIQKNHPSVEIIPSPWTTKGLASDIASLESKIDSPFITILGDEFYFHPDHKKFADTFKKHPKLIASIGVQKTSLLSRIRKNYSVELKGDRILELVEKPSDPPNDLLGLGSYLFTPAYFEYFKTTPPSPKSGVIEITDVIDRMAKESGKVFATELNVEYFNINSMQDYHHAVYEIRNEEFAKFKTTLIVPTKNNERSIADVIVDFKGKVDEVLVVDAGSTDKTLEIAKKEKAKVIHCNVPEVGGFGAQVDLGIKTASGDIAVVVTPDGSYRSKDYPKLLEYLKDSDMVIGTRTTRQMIEQGSNLLPGVRVVNLILGKLIEVFWWGMEPRFTDAMCSYFAIWKDSYLKIEPNLETTDQRIIPELMMETVRSYMRCIEIPISYYRPIESVDKNMTREFLSVLRLMFKKKWFGN</sequence>
<reference evidence="3" key="1">
    <citation type="submission" date="2017-07" db="EMBL/GenBank/DDBJ databases">
        <title>Leptospira spp. isolated from tropical soils.</title>
        <authorList>
            <person name="Thibeaux R."/>
            <person name="Iraola G."/>
            <person name="Ferres I."/>
            <person name="Bierque E."/>
            <person name="Girault D."/>
            <person name="Soupe-Gilbert M.-E."/>
            <person name="Picardeau M."/>
            <person name="Goarant C."/>
        </authorList>
    </citation>
    <scope>NUCLEOTIDE SEQUENCE [LARGE SCALE GENOMIC DNA]</scope>
    <source>
        <strain evidence="3">ATI7-C-A5</strain>
    </source>
</reference>
<dbReference type="AlphaFoldDB" id="A0A2N0BMW0"/>
<protein>
    <submittedName>
        <fullName evidence="3">Sugar pyrophosphorylase</fullName>
    </submittedName>
</protein>
<evidence type="ECO:0000313" key="3">
    <source>
        <dbReference type="EMBL" id="PJZ93966.1"/>
    </source>
</evidence>
<feature type="domain" description="Glycosyltransferase 2-like" evidence="2">
    <location>
        <begin position="256"/>
        <end position="367"/>
    </location>
</feature>
<dbReference type="CDD" id="cd04179">
    <property type="entry name" value="DPM_DPG-synthase_like"/>
    <property type="match status" value="1"/>
</dbReference>
<dbReference type="OrthoDB" id="9803871at2"/>
<dbReference type="Pfam" id="PF00483">
    <property type="entry name" value="NTP_transferase"/>
    <property type="match status" value="1"/>
</dbReference>
<dbReference type="SUPFAM" id="SSF53448">
    <property type="entry name" value="Nucleotide-diphospho-sugar transferases"/>
    <property type="match status" value="2"/>
</dbReference>
<dbReference type="InterPro" id="IPR029044">
    <property type="entry name" value="Nucleotide-diphossugar_trans"/>
</dbReference>
<feature type="domain" description="Nucleotidyl transferase" evidence="1">
    <location>
        <begin position="7"/>
        <end position="226"/>
    </location>
</feature>
<gene>
    <name evidence="3" type="ORF">CH379_05090</name>
</gene>
<comment type="caution">
    <text evidence="3">The sequence shown here is derived from an EMBL/GenBank/DDBJ whole genome shotgun (WGS) entry which is preliminary data.</text>
</comment>
<organism evidence="3">
    <name type="scientific">Leptospira ellisii</name>
    <dbReference type="NCBI Taxonomy" id="2023197"/>
    <lineage>
        <taxon>Bacteria</taxon>
        <taxon>Pseudomonadati</taxon>
        <taxon>Spirochaetota</taxon>
        <taxon>Spirochaetia</taxon>
        <taxon>Leptospirales</taxon>
        <taxon>Leptospiraceae</taxon>
        <taxon>Leptospira</taxon>
    </lineage>
</organism>
<dbReference type="CDD" id="cd04181">
    <property type="entry name" value="NTP_transferase"/>
    <property type="match status" value="1"/>
</dbReference>
<accession>A0A2N0BMW0</accession>
<dbReference type="PANTHER" id="PTHR22572">
    <property type="entry name" value="SUGAR-1-PHOSPHATE GUANYL TRANSFERASE"/>
    <property type="match status" value="1"/>
</dbReference>
<evidence type="ECO:0000259" key="2">
    <source>
        <dbReference type="Pfam" id="PF00535"/>
    </source>
</evidence>
<dbReference type="InterPro" id="IPR050486">
    <property type="entry name" value="Mannose-1P_guanyltransferase"/>
</dbReference>
<name>A0A2N0BMW0_9LEPT</name>
<proteinExistence type="predicted"/>
<dbReference type="EMBL" id="NPEF01000034">
    <property type="protein sequence ID" value="PJZ93966.1"/>
    <property type="molecule type" value="Genomic_DNA"/>
</dbReference>
<accession>A0A2N0BBQ8</accession>
<evidence type="ECO:0000259" key="1">
    <source>
        <dbReference type="Pfam" id="PF00483"/>
    </source>
</evidence>